<evidence type="ECO:0000313" key="4">
    <source>
        <dbReference type="EMBL" id="KOS68273.1"/>
    </source>
</evidence>
<dbReference type="Pfam" id="PF00857">
    <property type="entry name" value="Isochorismatase"/>
    <property type="match status" value="1"/>
</dbReference>
<keyword evidence="2" id="KW-0378">Hydrolase</keyword>
<dbReference type="EMBL" id="LGRV01000003">
    <property type="protein sequence ID" value="KOS68273.1"/>
    <property type="molecule type" value="Genomic_DNA"/>
</dbReference>
<dbReference type="Gene3D" id="3.40.50.850">
    <property type="entry name" value="Isochorismatase-like"/>
    <property type="match status" value="1"/>
</dbReference>
<dbReference type="Proteomes" id="UP000050668">
    <property type="component" value="Unassembled WGS sequence"/>
</dbReference>
<protein>
    <submittedName>
        <fullName evidence="4">Isochorismatase</fullName>
    </submittedName>
</protein>
<dbReference type="InterPro" id="IPR036380">
    <property type="entry name" value="Isochorismatase-like_sf"/>
</dbReference>
<sequence length="180" mass="20128">MKKALLVIDYTHDFVATDGKLTCGEPGQALDSHIARLIEQFIAENELVVFANDLHEENDTYHPEAKLFPPHNIRGTTGRDLYGEVGETYAVYKEKVLWLDKTRYSAFAGTNLGILLKERNIEEIHLVGVCTDICILHTAVDAYNQGIPTVIHKNCVASFDAAGHDWALRHFEHTLGAKVI</sequence>
<gene>
    <name evidence="4" type="ORF">AEA09_06695</name>
</gene>
<reference evidence="5" key="1">
    <citation type="submission" date="2015-07" db="EMBL/GenBank/DDBJ databases">
        <title>Fjat-14205 dsm 2895.</title>
        <authorList>
            <person name="Liu B."/>
            <person name="Wang J."/>
            <person name="Zhu Y."/>
            <person name="Liu G."/>
            <person name="Chen Q."/>
            <person name="Chen Z."/>
            <person name="Lan J."/>
            <person name="Che J."/>
            <person name="Ge C."/>
            <person name="Shi H."/>
            <person name="Pan Z."/>
            <person name="Liu X."/>
        </authorList>
    </citation>
    <scope>NUCLEOTIDE SEQUENCE [LARGE SCALE GENOMIC DNA]</scope>
    <source>
        <strain evidence="5">DSM 25560</strain>
    </source>
</reference>
<evidence type="ECO:0000256" key="1">
    <source>
        <dbReference type="ARBA" id="ARBA00006336"/>
    </source>
</evidence>
<dbReference type="PANTHER" id="PTHR43540:SF10">
    <property type="entry name" value="ISOCHORISMATASE"/>
    <property type="match status" value="1"/>
</dbReference>
<dbReference type="InterPro" id="IPR000868">
    <property type="entry name" value="Isochorismatase-like_dom"/>
</dbReference>
<dbReference type="CDD" id="cd00431">
    <property type="entry name" value="cysteine_hydrolases"/>
    <property type="match status" value="1"/>
</dbReference>
<name>A0ABR5K0G3_9BACI</name>
<dbReference type="InterPro" id="IPR050272">
    <property type="entry name" value="Isochorismatase-like_hydrls"/>
</dbReference>
<evidence type="ECO:0000313" key="5">
    <source>
        <dbReference type="Proteomes" id="UP000050668"/>
    </source>
</evidence>
<comment type="caution">
    <text evidence="4">The sequence shown here is derived from an EMBL/GenBank/DDBJ whole genome shotgun (WGS) entry which is preliminary data.</text>
</comment>
<evidence type="ECO:0000256" key="2">
    <source>
        <dbReference type="ARBA" id="ARBA00022801"/>
    </source>
</evidence>
<dbReference type="RefSeq" id="WP_053583093.1">
    <property type="nucleotide sequence ID" value="NZ_LGRV01000003.1"/>
</dbReference>
<feature type="domain" description="Isochorismatase-like" evidence="3">
    <location>
        <begin position="4"/>
        <end position="177"/>
    </location>
</feature>
<comment type="similarity">
    <text evidence="1">Belongs to the isochorismatase family.</text>
</comment>
<dbReference type="SUPFAM" id="SSF52499">
    <property type="entry name" value="Isochorismatase-like hydrolases"/>
    <property type="match status" value="1"/>
</dbReference>
<keyword evidence="5" id="KW-1185">Reference proteome</keyword>
<organism evidence="4 5">
    <name type="scientific">Lysinibacillus contaminans</name>
    <dbReference type="NCBI Taxonomy" id="1293441"/>
    <lineage>
        <taxon>Bacteria</taxon>
        <taxon>Bacillati</taxon>
        <taxon>Bacillota</taxon>
        <taxon>Bacilli</taxon>
        <taxon>Bacillales</taxon>
        <taxon>Bacillaceae</taxon>
        <taxon>Lysinibacillus</taxon>
    </lineage>
</organism>
<accession>A0ABR5K0G3</accession>
<dbReference type="PANTHER" id="PTHR43540">
    <property type="entry name" value="PEROXYUREIDOACRYLATE/UREIDOACRYLATE AMIDOHYDROLASE-RELATED"/>
    <property type="match status" value="1"/>
</dbReference>
<evidence type="ECO:0000259" key="3">
    <source>
        <dbReference type="Pfam" id="PF00857"/>
    </source>
</evidence>
<proteinExistence type="inferred from homology"/>